<sequence length="288" mass="32310">MKVLVIGASGMLGYSLFSNLHENKELSVFGTIRANQPSEHFQGFEENIFTSVDVDDFSTIEHVVESLKPQLVLNCVGLIKQNDIAKNHVAAISINALLPHKLAALCDTVSAKLIHFSTDCVFTGKQGMYTEESAPDSFDLYGLSKKLGEVEYGNHLTLRTSIIGHELSSNLSLIDWFLSQEGQVRGFSKAIFSGLPTCYIAKMLSEKIFNSDVKGLYHLSVDPIDKYTLLKLVSNSYKKNILINPDDTLHIDRSLDSTKLRTEIDFTPPPWEELVDYMHADFVKRYKK</sequence>
<feature type="domain" description="RmlD-like substrate binding" evidence="7">
    <location>
        <begin position="1"/>
        <end position="275"/>
    </location>
</feature>
<dbReference type="SUPFAM" id="SSF51735">
    <property type="entry name" value="NAD(P)-binding Rossmann-fold domains"/>
    <property type="match status" value="1"/>
</dbReference>
<evidence type="ECO:0000313" key="9">
    <source>
        <dbReference type="Proteomes" id="UP000094808"/>
    </source>
</evidence>
<dbReference type="CDD" id="cd05254">
    <property type="entry name" value="dTDP_HR_like_SDR_e"/>
    <property type="match status" value="1"/>
</dbReference>
<organism evidence="8 9">
    <name type="scientific">Vibrio ordalii FS-238</name>
    <dbReference type="NCBI Taxonomy" id="617133"/>
    <lineage>
        <taxon>Bacteria</taxon>
        <taxon>Pseudomonadati</taxon>
        <taxon>Pseudomonadota</taxon>
        <taxon>Gammaproteobacteria</taxon>
        <taxon>Vibrionales</taxon>
        <taxon>Vibrionaceae</taxon>
        <taxon>Vibrio</taxon>
    </lineage>
</organism>
<dbReference type="GO" id="GO:0019305">
    <property type="term" value="P:dTDP-rhamnose biosynthetic process"/>
    <property type="evidence" value="ECO:0007669"/>
    <property type="project" value="UniProtKB-UniPathway"/>
</dbReference>
<keyword evidence="6" id="KW-0521">NADP</keyword>
<evidence type="ECO:0000256" key="4">
    <source>
        <dbReference type="ARBA" id="ARBA00017099"/>
    </source>
</evidence>
<comment type="caution">
    <text evidence="8">The sequence shown here is derived from an EMBL/GenBank/DDBJ whole genome shotgun (WGS) entry which is preliminary data.</text>
</comment>
<dbReference type="GO" id="GO:0009243">
    <property type="term" value="P:O antigen biosynthetic process"/>
    <property type="evidence" value="ECO:0007669"/>
    <property type="project" value="UniProtKB-UniPathway"/>
</dbReference>
<dbReference type="InterPro" id="IPR029903">
    <property type="entry name" value="RmlD-like-bd"/>
</dbReference>
<keyword evidence="6" id="KW-0560">Oxidoreductase</keyword>
<dbReference type="InterPro" id="IPR036291">
    <property type="entry name" value="NAD(P)-bd_dom_sf"/>
</dbReference>
<keyword evidence="9" id="KW-1185">Reference proteome</keyword>
<dbReference type="EMBL" id="AJYS02000230">
    <property type="protein sequence ID" value="OEE34058.1"/>
    <property type="molecule type" value="Genomic_DNA"/>
</dbReference>
<dbReference type="InterPro" id="IPR005913">
    <property type="entry name" value="dTDP_dehydrorham_reduct"/>
</dbReference>
<gene>
    <name evidence="8" type="ORF">A1QS_07140</name>
</gene>
<dbReference type="Pfam" id="PF04321">
    <property type="entry name" value="RmlD_sub_bind"/>
    <property type="match status" value="1"/>
</dbReference>
<evidence type="ECO:0000256" key="2">
    <source>
        <dbReference type="ARBA" id="ARBA00010944"/>
    </source>
</evidence>
<evidence type="ECO:0000256" key="5">
    <source>
        <dbReference type="ARBA" id="ARBA00048200"/>
    </source>
</evidence>
<evidence type="ECO:0000256" key="6">
    <source>
        <dbReference type="RuleBase" id="RU364082"/>
    </source>
</evidence>
<evidence type="ECO:0000313" key="8">
    <source>
        <dbReference type="EMBL" id="OEE34058.1"/>
    </source>
</evidence>
<dbReference type="UniPathway" id="UPA00124"/>
<dbReference type="GO" id="GO:0008831">
    <property type="term" value="F:dTDP-4-dehydrorhamnose reductase activity"/>
    <property type="evidence" value="ECO:0007669"/>
    <property type="project" value="UniProtKB-EC"/>
</dbReference>
<reference evidence="8 9" key="1">
    <citation type="journal article" date="2012" name="Science">
        <title>Ecological populations of bacteria act as socially cohesive units of antibiotic production and resistance.</title>
        <authorList>
            <person name="Cordero O.X."/>
            <person name="Wildschutte H."/>
            <person name="Kirkup B."/>
            <person name="Proehl S."/>
            <person name="Ngo L."/>
            <person name="Hussain F."/>
            <person name="Le Roux F."/>
            <person name="Mincer T."/>
            <person name="Polz M.F."/>
        </authorList>
    </citation>
    <scope>NUCLEOTIDE SEQUENCE [LARGE SCALE GENOMIC DNA]</scope>
    <source>
        <strain evidence="8 9">FS-238</strain>
    </source>
</reference>
<dbReference type="AlphaFoldDB" id="A0A853R4E1"/>
<comment type="similarity">
    <text evidence="2 6">Belongs to the dTDP-4-dehydrorhamnose reductase family.</text>
</comment>
<dbReference type="EC" id="1.1.1.133" evidence="3 6"/>
<dbReference type="RefSeq" id="WP_017045897.1">
    <property type="nucleotide sequence ID" value="NZ_AJYS02000230.1"/>
</dbReference>
<comment type="catalytic activity">
    <reaction evidence="5 6">
        <text>dTDP-beta-L-rhamnose + NADP(+) = dTDP-4-dehydro-beta-L-rhamnose + NADPH + H(+)</text>
        <dbReference type="Rhea" id="RHEA:21796"/>
        <dbReference type="ChEBI" id="CHEBI:15378"/>
        <dbReference type="ChEBI" id="CHEBI:57510"/>
        <dbReference type="ChEBI" id="CHEBI:57783"/>
        <dbReference type="ChEBI" id="CHEBI:58349"/>
        <dbReference type="ChEBI" id="CHEBI:62830"/>
        <dbReference type="EC" id="1.1.1.133"/>
    </reaction>
</comment>
<accession>A0A853R4E1</accession>
<comment type="function">
    <text evidence="6">Catalyzes the reduction of dTDP-6-deoxy-L-lyxo-4-hexulose to yield dTDP-L-rhamnose.</text>
</comment>
<proteinExistence type="inferred from homology"/>
<dbReference type="Proteomes" id="UP000094808">
    <property type="component" value="Unassembled WGS sequence"/>
</dbReference>
<dbReference type="PANTHER" id="PTHR10491">
    <property type="entry name" value="DTDP-4-DEHYDRORHAMNOSE REDUCTASE"/>
    <property type="match status" value="1"/>
</dbReference>
<evidence type="ECO:0000256" key="1">
    <source>
        <dbReference type="ARBA" id="ARBA00004781"/>
    </source>
</evidence>
<protein>
    <recommendedName>
        <fullName evidence="4 6">dTDP-4-dehydrorhamnose reductase</fullName>
        <ecNumber evidence="3 6">1.1.1.133</ecNumber>
    </recommendedName>
</protein>
<dbReference type="Gene3D" id="3.40.50.720">
    <property type="entry name" value="NAD(P)-binding Rossmann-like Domain"/>
    <property type="match status" value="1"/>
</dbReference>
<dbReference type="UniPathway" id="UPA00281"/>
<comment type="cofactor">
    <cofactor evidence="6">
        <name>Mg(2+)</name>
        <dbReference type="ChEBI" id="CHEBI:18420"/>
    </cofactor>
    <text evidence="6">Binds 1 Mg(2+) ion per monomer.</text>
</comment>
<dbReference type="GO" id="GO:0005829">
    <property type="term" value="C:cytosol"/>
    <property type="evidence" value="ECO:0007669"/>
    <property type="project" value="TreeGrafter"/>
</dbReference>
<evidence type="ECO:0000259" key="7">
    <source>
        <dbReference type="Pfam" id="PF04321"/>
    </source>
</evidence>
<evidence type="ECO:0000256" key="3">
    <source>
        <dbReference type="ARBA" id="ARBA00012929"/>
    </source>
</evidence>
<dbReference type="PANTHER" id="PTHR10491:SF4">
    <property type="entry name" value="METHIONINE ADENOSYLTRANSFERASE 2 SUBUNIT BETA"/>
    <property type="match status" value="1"/>
</dbReference>
<comment type="pathway">
    <text evidence="1 6">Carbohydrate biosynthesis; dTDP-L-rhamnose biosynthesis.</text>
</comment>
<name>A0A853R4E1_9VIBR</name>